<dbReference type="Pfam" id="PF00106">
    <property type="entry name" value="adh_short"/>
    <property type="match status" value="1"/>
</dbReference>
<dbReference type="Proteomes" id="UP000828390">
    <property type="component" value="Unassembled WGS sequence"/>
</dbReference>
<dbReference type="Gene3D" id="3.40.50.720">
    <property type="entry name" value="NAD(P)-binding Rossmann-like Domain"/>
    <property type="match status" value="1"/>
</dbReference>
<dbReference type="SUPFAM" id="SSF51735">
    <property type="entry name" value="NAD(P)-binding Rossmann-fold domains"/>
    <property type="match status" value="1"/>
</dbReference>
<name>A0A9D4DIA6_DREPO</name>
<protein>
    <submittedName>
        <fullName evidence="1">Uncharacterized protein</fullName>
    </submittedName>
</protein>
<organism evidence="1 2">
    <name type="scientific">Dreissena polymorpha</name>
    <name type="common">Zebra mussel</name>
    <name type="synonym">Mytilus polymorpha</name>
    <dbReference type="NCBI Taxonomy" id="45954"/>
    <lineage>
        <taxon>Eukaryota</taxon>
        <taxon>Metazoa</taxon>
        <taxon>Spiralia</taxon>
        <taxon>Lophotrochozoa</taxon>
        <taxon>Mollusca</taxon>
        <taxon>Bivalvia</taxon>
        <taxon>Autobranchia</taxon>
        <taxon>Heteroconchia</taxon>
        <taxon>Euheterodonta</taxon>
        <taxon>Imparidentia</taxon>
        <taxon>Neoheterodontei</taxon>
        <taxon>Myida</taxon>
        <taxon>Dreissenoidea</taxon>
        <taxon>Dreissenidae</taxon>
        <taxon>Dreissena</taxon>
    </lineage>
</organism>
<dbReference type="InterPro" id="IPR036291">
    <property type="entry name" value="NAD(P)-bd_dom_sf"/>
</dbReference>
<sequence>MGSGPSFPIVPMTRDKIILITDANSGLGYEIAKWSAMMGATVILACRCESKTREVIAKLNQDFQAEKSKETSRLSENTT</sequence>
<accession>A0A9D4DIA6</accession>
<evidence type="ECO:0000313" key="1">
    <source>
        <dbReference type="EMBL" id="KAH3748567.1"/>
    </source>
</evidence>
<dbReference type="InterPro" id="IPR002347">
    <property type="entry name" value="SDR_fam"/>
</dbReference>
<dbReference type="AlphaFoldDB" id="A0A9D4DIA6"/>
<reference evidence="1" key="2">
    <citation type="submission" date="2020-11" db="EMBL/GenBank/DDBJ databases">
        <authorList>
            <person name="McCartney M.A."/>
            <person name="Auch B."/>
            <person name="Kono T."/>
            <person name="Mallez S."/>
            <person name="Becker A."/>
            <person name="Gohl D.M."/>
            <person name="Silverstein K.A.T."/>
            <person name="Koren S."/>
            <person name="Bechman K.B."/>
            <person name="Herman A."/>
            <person name="Abrahante J.E."/>
            <person name="Garbe J."/>
        </authorList>
    </citation>
    <scope>NUCLEOTIDE SEQUENCE</scope>
    <source>
        <strain evidence="1">Duluth1</strain>
        <tissue evidence="1">Whole animal</tissue>
    </source>
</reference>
<comment type="caution">
    <text evidence="1">The sequence shown here is derived from an EMBL/GenBank/DDBJ whole genome shotgun (WGS) entry which is preliminary data.</text>
</comment>
<keyword evidence="2" id="KW-1185">Reference proteome</keyword>
<evidence type="ECO:0000313" key="2">
    <source>
        <dbReference type="Proteomes" id="UP000828390"/>
    </source>
</evidence>
<proteinExistence type="predicted"/>
<gene>
    <name evidence="1" type="ORF">DPMN_183013</name>
</gene>
<reference evidence="1" key="1">
    <citation type="journal article" date="2019" name="bioRxiv">
        <title>The Genome of the Zebra Mussel, Dreissena polymorpha: A Resource for Invasive Species Research.</title>
        <authorList>
            <person name="McCartney M.A."/>
            <person name="Auch B."/>
            <person name="Kono T."/>
            <person name="Mallez S."/>
            <person name="Zhang Y."/>
            <person name="Obille A."/>
            <person name="Becker A."/>
            <person name="Abrahante J.E."/>
            <person name="Garbe J."/>
            <person name="Badalamenti J.P."/>
            <person name="Herman A."/>
            <person name="Mangelson H."/>
            <person name="Liachko I."/>
            <person name="Sullivan S."/>
            <person name="Sone E.D."/>
            <person name="Koren S."/>
            <person name="Silverstein K.A.T."/>
            <person name="Beckman K.B."/>
            <person name="Gohl D.M."/>
        </authorList>
    </citation>
    <scope>NUCLEOTIDE SEQUENCE</scope>
    <source>
        <strain evidence="1">Duluth1</strain>
        <tissue evidence="1">Whole animal</tissue>
    </source>
</reference>
<dbReference type="EMBL" id="JAIWYP010000010">
    <property type="protein sequence ID" value="KAH3748567.1"/>
    <property type="molecule type" value="Genomic_DNA"/>
</dbReference>